<comment type="subcellular location">
    <subcellularLocation>
        <location evidence="1 7">Cell membrane</location>
        <topology evidence="1 7">Multi-pass membrane protein</topology>
    </subcellularLocation>
</comment>
<evidence type="ECO:0000313" key="11">
    <source>
        <dbReference type="Proteomes" id="UP000199207"/>
    </source>
</evidence>
<name>A0A1I1ETC3_9ACTN</name>
<dbReference type="Pfam" id="PF12911">
    <property type="entry name" value="OppC_N"/>
    <property type="match status" value="1"/>
</dbReference>
<feature type="transmembrane region" description="Helical" evidence="7">
    <location>
        <begin position="153"/>
        <end position="170"/>
    </location>
</feature>
<dbReference type="RefSeq" id="WP_093836873.1">
    <property type="nucleotide sequence ID" value="NZ_FOLM01000001.1"/>
</dbReference>
<feature type="transmembrane region" description="Helical" evidence="7">
    <location>
        <begin position="44"/>
        <end position="65"/>
    </location>
</feature>
<dbReference type="GO" id="GO:0055085">
    <property type="term" value="P:transmembrane transport"/>
    <property type="evidence" value="ECO:0007669"/>
    <property type="project" value="InterPro"/>
</dbReference>
<gene>
    <name evidence="10" type="ORF">SAMN05421773_101455</name>
</gene>
<keyword evidence="4 7" id="KW-0812">Transmembrane</keyword>
<evidence type="ECO:0000256" key="3">
    <source>
        <dbReference type="ARBA" id="ARBA00022475"/>
    </source>
</evidence>
<feature type="region of interest" description="Disordered" evidence="8">
    <location>
        <begin position="1"/>
        <end position="21"/>
    </location>
</feature>
<dbReference type="PROSITE" id="PS50928">
    <property type="entry name" value="ABC_TM1"/>
    <property type="match status" value="1"/>
</dbReference>
<comment type="similarity">
    <text evidence="7">Belongs to the binding-protein-dependent transport system permease family.</text>
</comment>
<keyword evidence="3" id="KW-1003">Cell membrane</keyword>
<keyword evidence="6 7" id="KW-0472">Membrane</keyword>
<dbReference type="InterPro" id="IPR000515">
    <property type="entry name" value="MetI-like"/>
</dbReference>
<evidence type="ECO:0000256" key="7">
    <source>
        <dbReference type="RuleBase" id="RU363032"/>
    </source>
</evidence>
<evidence type="ECO:0000256" key="4">
    <source>
        <dbReference type="ARBA" id="ARBA00022692"/>
    </source>
</evidence>
<keyword evidence="5 7" id="KW-1133">Transmembrane helix</keyword>
<dbReference type="SUPFAM" id="SSF161098">
    <property type="entry name" value="MetI-like"/>
    <property type="match status" value="1"/>
</dbReference>
<feature type="transmembrane region" description="Helical" evidence="7">
    <location>
        <begin position="115"/>
        <end position="141"/>
    </location>
</feature>
<proteinExistence type="inferred from homology"/>
<dbReference type="PANTHER" id="PTHR43386:SF6">
    <property type="entry name" value="ABC TRANSPORTER PERMEASE PROTEIN"/>
    <property type="match status" value="1"/>
</dbReference>
<sequence>MPDTTSIEKATGTAPVKVGAPLPAPAKGRSLWADAWHDLRRNPLFVISAALILFLVVLALFPSLFTDVNPRDGDPANHYLGRPELTHWFRPDWFGYDGQGRSIWARVVHGTRASILVGFGVTLLVTLVGGLTGLLAGYFGGWLDSVLSRITDIFFGVPFLLGALVVLNAVTDRTPVVVMGALAFLGWTQMARVMRGSVLTTKQADYVTAARALGAGTWRIMLRHILPNAVAPVLVVATIALGSYISAEATLSYLGVGLQDPTVSWGIDISTASNQVRNAPHVLFFPAGMLSLCVLAFMMMGDAVRDALDPKLR</sequence>
<keyword evidence="11" id="KW-1185">Reference proteome</keyword>
<dbReference type="AlphaFoldDB" id="A0A1I1ETC3"/>
<evidence type="ECO:0000256" key="5">
    <source>
        <dbReference type="ARBA" id="ARBA00022989"/>
    </source>
</evidence>
<feature type="domain" description="ABC transmembrane type-1" evidence="9">
    <location>
        <begin position="111"/>
        <end position="301"/>
    </location>
</feature>
<evidence type="ECO:0000256" key="1">
    <source>
        <dbReference type="ARBA" id="ARBA00004651"/>
    </source>
</evidence>
<dbReference type="GO" id="GO:0005886">
    <property type="term" value="C:plasma membrane"/>
    <property type="evidence" value="ECO:0007669"/>
    <property type="project" value="UniProtKB-SubCell"/>
</dbReference>
<feature type="transmembrane region" description="Helical" evidence="7">
    <location>
        <begin position="225"/>
        <end position="245"/>
    </location>
</feature>
<evidence type="ECO:0000256" key="6">
    <source>
        <dbReference type="ARBA" id="ARBA00023136"/>
    </source>
</evidence>
<reference evidence="10 11" key="1">
    <citation type="submission" date="2016-10" db="EMBL/GenBank/DDBJ databases">
        <authorList>
            <person name="de Groot N.N."/>
        </authorList>
    </citation>
    <scope>NUCLEOTIDE SEQUENCE [LARGE SCALE GENOMIC DNA]</scope>
    <source>
        <strain evidence="10 11">CGMCC 4.5739</strain>
    </source>
</reference>
<feature type="transmembrane region" description="Helical" evidence="7">
    <location>
        <begin position="283"/>
        <end position="304"/>
    </location>
</feature>
<protein>
    <submittedName>
        <fullName evidence="10">Oligopeptide transport system permease protein</fullName>
    </submittedName>
</protein>
<keyword evidence="2 7" id="KW-0813">Transport</keyword>
<dbReference type="InterPro" id="IPR035906">
    <property type="entry name" value="MetI-like_sf"/>
</dbReference>
<dbReference type="STRING" id="910347.SAMN05421773_101455"/>
<evidence type="ECO:0000259" key="9">
    <source>
        <dbReference type="PROSITE" id="PS50928"/>
    </source>
</evidence>
<dbReference type="OrthoDB" id="9812701at2"/>
<dbReference type="PANTHER" id="PTHR43386">
    <property type="entry name" value="OLIGOPEPTIDE TRANSPORT SYSTEM PERMEASE PROTEIN APPC"/>
    <property type="match status" value="1"/>
</dbReference>
<dbReference type="Gene3D" id="1.10.3720.10">
    <property type="entry name" value="MetI-like"/>
    <property type="match status" value="1"/>
</dbReference>
<dbReference type="CDD" id="cd06261">
    <property type="entry name" value="TM_PBP2"/>
    <property type="match status" value="1"/>
</dbReference>
<dbReference type="Proteomes" id="UP000199207">
    <property type="component" value="Unassembled WGS sequence"/>
</dbReference>
<dbReference type="InterPro" id="IPR025966">
    <property type="entry name" value="OppC_N"/>
</dbReference>
<dbReference type="EMBL" id="FOLM01000001">
    <property type="protein sequence ID" value="SFB90331.1"/>
    <property type="molecule type" value="Genomic_DNA"/>
</dbReference>
<evidence type="ECO:0000256" key="2">
    <source>
        <dbReference type="ARBA" id="ARBA00022448"/>
    </source>
</evidence>
<accession>A0A1I1ETC3</accession>
<evidence type="ECO:0000313" key="10">
    <source>
        <dbReference type="EMBL" id="SFB90331.1"/>
    </source>
</evidence>
<dbReference type="InterPro" id="IPR050366">
    <property type="entry name" value="BP-dependent_transpt_permease"/>
</dbReference>
<organism evidence="10 11">
    <name type="scientific">Streptomyces aidingensis</name>
    <dbReference type="NCBI Taxonomy" id="910347"/>
    <lineage>
        <taxon>Bacteria</taxon>
        <taxon>Bacillati</taxon>
        <taxon>Actinomycetota</taxon>
        <taxon>Actinomycetes</taxon>
        <taxon>Kitasatosporales</taxon>
        <taxon>Streptomycetaceae</taxon>
        <taxon>Streptomyces</taxon>
    </lineage>
</organism>
<evidence type="ECO:0000256" key="8">
    <source>
        <dbReference type="SAM" id="MobiDB-lite"/>
    </source>
</evidence>
<dbReference type="Pfam" id="PF00528">
    <property type="entry name" value="BPD_transp_1"/>
    <property type="match status" value="1"/>
</dbReference>